<dbReference type="GO" id="GO:0004553">
    <property type="term" value="F:hydrolase activity, hydrolyzing O-glycosyl compounds"/>
    <property type="evidence" value="ECO:0007669"/>
    <property type="project" value="InterPro"/>
</dbReference>
<evidence type="ECO:0000256" key="1">
    <source>
        <dbReference type="SAM" id="SignalP"/>
    </source>
</evidence>
<sequence length="330" mass="36062">MRFSSAVFTSFVLSLLTLFTFQAIPSTHALCTPKTYKMADDIKGAGFFDAFDFEAIDDPTHGRVNYVDGETAKRNNLTFGSGETFILRPDTVSILKPDGPGRDSVRLISKKNYTNHVAVFDIRHMPQGCGTWPAVWEVDPTNWPFGGEFDILEGANDDGPNASTLHTGPGCVMPAGRSGMLGKQLDENCDSTINNNIGCPVKFQQPESYGPAFNGNGGGWYAVERTPAAIKVWFWGRNDNNVPAQVRNGDASVAPETWGTPTALFPENNCNIDQHFAAHNIIINLTLCGDWAGQTYGSTGCPSTCVDFVNNNPKSFEQAYFDFASLRVYL</sequence>
<accession>A0A8H6HTE5</accession>
<gene>
    <name evidence="3" type="ORF">DFP72DRAFT_1011654</name>
</gene>
<dbReference type="PANTHER" id="PTHR10963">
    <property type="entry name" value="GLYCOSYL HYDROLASE-RELATED"/>
    <property type="match status" value="1"/>
</dbReference>
<reference evidence="3 4" key="1">
    <citation type="submission" date="2020-07" db="EMBL/GenBank/DDBJ databases">
        <title>Comparative genomics of pyrophilous fungi reveals a link between fire events and developmental genes.</title>
        <authorList>
            <consortium name="DOE Joint Genome Institute"/>
            <person name="Steindorff A.S."/>
            <person name="Carver A."/>
            <person name="Calhoun S."/>
            <person name="Stillman K."/>
            <person name="Liu H."/>
            <person name="Lipzen A."/>
            <person name="Pangilinan J."/>
            <person name="Labutti K."/>
            <person name="Bruns T.D."/>
            <person name="Grigoriev I.V."/>
        </authorList>
    </citation>
    <scope>NUCLEOTIDE SEQUENCE [LARGE SCALE GENOMIC DNA]</scope>
    <source>
        <strain evidence="3 4">CBS 144469</strain>
    </source>
</reference>
<keyword evidence="3" id="KW-0378">Hydrolase</keyword>
<name>A0A8H6HTE5_9AGAR</name>
<dbReference type="InterPro" id="IPR013320">
    <property type="entry name" value="ConA-like_dom_sf"/>
</dbReference>
<comment type="caution">
    <text evidence="3">The sequence shown here is derived from an EMBL/GenBank/DDBJ whole genome shotgun (WGS) entry which is preliminary data.</text>
</comment>
<feature type="signal peptide" evidence="1">
    <location>
        <begin position="1"/>
        <end position="29"/>
    </location>
</feature>
<dbReference type="OrthoDB" id="192832at2759"/>
<proteinExistence type="predicted"/>
<dbReference type="GO" id="GO:0009251">
    <property type="term" value="P:glucan catabolic process"/>
    <property type="evidence" value="ECO:0007669"/>
    <property type="project" value="TreeGrafter"/>
</dbReference>
<dbReference type="AlphaFoldDB" id="A0A8H6HTE5"/>
<feature type="chain" id="PRO_5034899585" evidence="1">
    <location>
        <begin position="30"/>
        <end position="330"/>
    </location>
</feature>
<evidence type="ECO:0000313" key="3">
    <source>
        <dbReference type="EMBL" id="KAF6752441.1"/>
    </source>
</evidence>
<dbReference type="EMBL" id="JACGCI010000044">
    <property type="protein sequence ID" value="KAF6752441.1"/>
    <property type="molecule type" value="Genomic_DNA"/>
</dbReference>
<dbReference type="CDD" id="cd02181">
    <property type="entry name" value="GH16_fungal_Lam16A_glucanase"/>
    <property type="match status" value="1"/>
</dbReference>
<keyword evidence="1" id="KW-0732">Signal</keyword>
<feature type="domain" description="GH16" evidence="2">
    <location>
        <begin position="19"/>
        <end position="300"/>
    </location>
</feature>
<evidence type="ECO:0000259" key="2">
    <source>
        <dbReference type="PROSITE" id="PS51762"/>
    </source>
</evidence>
<dbReference type="InterPro" id="IPR000757">
    <property type="entry name" value="Beta-glucanase-like"/>
</dbReference>
<dbReference type="InterPro" id="IPR050546">
    <property type="entry name" value="Glycosyl_Hydrlase_16"/>
</dbReference>
<dbReference type="PANTHER" id="PTHR10963:SF24">
    <property type="entry name" value="GLYCOSIDASE C21B10.07-RELATED"/>
    <property type="match status" value="1"/>
</dbReference>
<protein>
    <submittedName>
        <fullName evidence="3">Family 16 glycosyl hydrolase</fullName>
    </submittedName>
</protein>
<dbReference type="Gene3D" id="2.60.120.200">
    <property type="match status" value="1"/>
</dbReference>
<dbReference type="Proteomes" id="UP000521943">
    <property type="component" value="Unassembled WGS sequence"/>
</dbReference>
<dbReference type="Pfam" id="PF26113">
    <property type="entry name" value="GH16_XgeA"/>
    <property type="match status" value="1"/>
</dbReference>
<organism evidence="3 4">
    <name type="scientific">Ephemerocybe angulata</name>
    <dbReference type="NCBI Taxonomy" id="980116"/>
    <lineage>
        <taxon>Eukaryota</taxon>
        <taxon>Fungi</taxon>
        <taxon>Dikarya</taxon>
        <taxon>Basidiomycota</taxon>
        <taxon>Agaricomycotina</taxon>
        <taxon>Agaricomycetes</taxon>
        <taxon>Agaricomycetidae</taxon>
        <taxon>Agaricales</taxon>
        <taxon>Agaricineae</taxon>
        <taxon>Psathyrellaceae</taxon>
        <taxon>Ephemerocybe</taxon>
    </lineage>
</organism>
<keyword evidence="4" id="KW-1185">Reference proteome</keyword>
<evidence type="ECO:0000313" key="4">
    <source>
        <dbReference type="Proteomes" id="UP000521943"/>
    </source>
</evidence>
<dbReference type="SUPFAM" id="SSF49899">
    <property type="entry name" value="Concanavalin A-like lectins/glucanases"/>
    <property type="match status" value="1"/>
</dbReference>
<dbReference type="PROSITE" id="PS51762">
    <property type="entry name" value="GH16_2"/>
    <property type="match status" value="1"/>
</dbReference>